<comment type="caution">
    <text evidence="2">The sequence shown here is derived from an EMBL/GenBank/DDBJ whole genome shotgun (WGS) entry which is preliminary data.</text>
</comment>
<name>A0ABP7WI38_9ACTN</name>
<evidence type="ECO:0000256" key="1">
    <source>
        <dbReference type="SAM" id="MobiDB-lite"/>
    </source>
</evidence>
<feature type="region of interest" description="Disordered" evidence="1">
    <location>
        <begin position="1"/>
        <end position="88"/>
    </location>
</feature>
<feature type="compositionally biased region" description="Basic and acidic residues" evidence="1">
    <location>
        <begin position="36"/>
        <end position="58"/>
    </location>
</feature>
<reference evidence="3" key="1">
    <citation type="journal article" date="2019" name="Int. J. Syst. Evol. Microbiol.">
        <title>The Global Catalogue of Microorganisms (GCM) 10K type strain sequencing project: providing services to taxonomists for standard genome sequencing and annotation.</title>
        <authorList>
            <consortium name="The Broad Institute Genomics Platform"/>
            <consortium name="The Broad Institute Genome Sequencing Center for Infectious Disease"/>
            <person name="Wu L."/>
            <person name="Ma J."/>
        </authorList>
    </citation>
    <scope>NUCLEOTIDE SEQUENCE [LARGE SCALE GENOMIC DNA]</scope>
    <source>
        <strain evidence="3">JCM 16925</strain>
    </source>
</reference>
<evidence type="ECO:0000313" key="2">
    <source>
        <dbReference type="EMBL" id="GAA4089215.1"/>
    </source>
</evidence>
<evidence type="ECO:0000313" key="3">
    <source>
        <dbReference type="Proteomes" id="UP001499984"/>
    </source>
</evidence>
<protein>
    <submittedName>
        <fullName evidence="2">Uncharacterized protein</fullName>
    </submittedName>
</protein>
<organism evidence="2 3">
    <name type="scientific">Streptomyces shaanxiensis</name>
    <dbReference type="NCBI Taxonomy" id="653357"/>
    <lineage>
        <taxon>Bacteria</taxon>
        <taxon>Bacillati</taxon>
        <taxon>Actinomycetota</taxon>
        <taxon>Actinomycetes</taxon>
        <taxon>Kitasatosporales</taxon>
        <taxon>Streptomycetaceae</taxon>
        <taxon>Streptomyces</taxon>
    </lineage>
</organism>
<keyword evidence="3" id="KW-1185">Reference proteome</keyword>
<accession>A0ABP7WI38</accession>
<proteinExistence type="predicted"/>
<feature type="compositionally biased region" description="Low complexity" evidence="1">
    <location>
        <begin position="18"/>
        <end position="32"/>
    </location>
</feature>
<sequence>MRRKPGVQQKRKDGSAFSMSISIPISMSMPVRQRVRREQAEAAPRHPGELVPVEERRPGQPWFGTGVQRDPQQACGGREEQYGDRDAP</sequence>
<gene>
    <name evidence="2" type="ORF">GCM10022233_85760</name>
</gene>
<dbReference type="Proteomes" id="UP001499984">
    <property type="component" value="Unassembled WGS sequence"/>
</dbReference>
<feature type="compositionally biased region" description="Basic and acidic residues" evidence="1">
    <location>
        <begin position="77"/>
        <end position="88"/>
    </location>
</feature>
<dbReference type="EMBL" id="BAAAZY010000036">
    <property type="protein sequence ID" value="GAA4089215.1"/>
    <property type="molecule type" value="Genomic_DNA"/>
</dbReference>